<dbReference type="InterPro" id="IPR036291">
    <property type="entry name" value="NAD(P)-bd_dom_sf"/>
</dbReference>
<dbReference type="PRINTS" id="PR00081">
    <property type="entry name" value="GDHRDH"/>
</dbReference>
<dbReference type="SUPFAM" id="SSF51735">
    <property type="entry name" value="NAD(P)-binding Rossmann-fold domains"/>
    <property type="match status" value="1"/>
</dbReference>
<dbReference type="PANTHER" id="PTHR43157">
    <property type="entry name" value="PHOSPHATIDYLINOSITOL-GLYCAN BIOSYNTHESIS CLASS F PROTEIN-RELATED"/>
    <property type="match status" value="1"/>
</dbReference>
<sequence length="310" mass="35128">MTIKRKVIILTGGNSGLGYEALKQFLTHQTPYHIILPVRNPTSAQPTFSELEVPKQHIVESTKLDLASFDSVWTFVSWFLQKGLRLHILILNAGVVFTELGKTADDYERTFQINHLSTFLLAQLLLPHLLISGPGSRIVFVNSALAGRGEGPKLEVDNLDGSKKYDGMLFYRNSKLIQMLCAYHLDKILEKEVVKVQGEGGKIEEKRKVTVVTLDPGFVPSTNLYRGYHWFLKFLMRSFVPFTRTPQQGGTVIVKSSISPTLENRNASWVNEYCGIARSSDESYDEEKQQYWWDLTCDIVGLKDKKSDHS</sequence>
<dbReference type="EMBL" id="CAJVPL010000205">
    <property type="protein sequence ID" value="CAG8465016.1"/>
    <property type="molecule type" value="Genomic_DNA"/>
</dbReference>
<dbReference type="OrthoDB" id="542013at2759"/>
<comment type="caution">
    <text evidence="2">The sequence shown here is derived from an EMBL/GenBank/DDBJ whole genome shotgun (WGS) entry which is preliminary data.</text>
</comment>
<organism evidence="2 3">
    <name type="scientific">Ambispora gerdemannii</name>
    <dbReference type="NCBI Taxonomy" id="144530"/>
    <lineage>
        <taxon>Eukaryota</taxon>
        <taxon>Fungi</taxon>
        <taxon>Fungi incertae sedis</taxon>
        <taxon>Mucoromycota</taxon>
        <taxon>Glomeromycotina</taxon>
        <taxon>Glomeromycetes</taxon>
        <taxon>Archaeosporales</taxon>
        <taxon>Ambisporaceae</taxon>
        <taxon>Ambispora</taxon>
    </lineage>
</organism>
<dbReference type="Proteomes" id="UP000789831">
    <property type="component" value="Unassembled WGS sequence"/>
</dbReference>
<dbReference type="AlphaFoldDB" id="A0A9N8VSP5"/>
<reference evidence="2" key="1">
    <citation type="submission" date="2021-06" db="EMBL/GenBank/DDBJ databases">
        <authorList>
            <person name="Kallberg Y."/>
            <person name="Tangrot J."/>
            <person name="Rosling A."/>
        </authorList>
    </citation>
    <scope>NUCLEOTIDE SEQUENCE</scope>
    <source>
        <strain evidence="2">MT106</strain>
    </source>
</reference>
<accession>A0A9N8VSP5</accession>
<gene>
    <name evidence="2" type="ORF">AGERDE_LOCUS2449</name>
</gene>
<dbReference type="Gene3D" id="3.40.50.720">
    <property type="entry name" value="NAD(P)-binding Rossmann-like Domain"/>
    <property type="match status" value="1"/>
</dbReference>
<evidence type="ECO:0000313" key="2">
    <source>
        <dbReference type="EMBL" id="CAG8465016.1"/>
    </source>
</evidence>
<name>A0A9N8VSP5_9GLOM</name>
<dbReference type="Pfam" id="PF00106">
    <property type="entry name" value="adh_short"/>
    <property type="match status" value="1"/>
</dbReference>
<dbReference type="InterPro" id="IPR002347">
    <property type="entry name" value="SDR_fam"/>
</dbReference>
<protein>
    <submittedName>
        <fullName evidence="2">6281_t:CDS:1</fullName>
    </submittedName>
</protein>
<dbReference type="PANTHER" id="PTHR43157:SF31">
    <property type="entry name" value="PHOSPHATIDYLINOSITOL-GLYCAN BIOSYNTHESIS CLASS F PROTEIN"/>
    <property type="match status" value="1"/>
</dbReference>
<evidence type="ECO:0000313" key="3">
    <source>
        <dbReference type="Proteomes" id="UP000789831"/>
    </source>
</evidence>
<evidence type="ECO:0000256" key="1">
    <source>
        <dbReference type="ARBA" id="ARBA00023002"/>
    </source>
</evidence>
<keyword evidence="3" id="KW-1185">Reference proteome</keyword>
<proteinExistence type="predicted"/>
<keyword evidence="1" id="KW-0560">Oxidoreductase</keyword>
<dbReference type="GO" id="GO:0016491">
    <property type="term" value="F:oxidoreductase activity"/>
    <property type="evidence" value="ECO:0007669"/>
    <property type="project" value="UniProtKB-KW"/>
</dbReference>